<accession>A0AAD4R3G1</accession>
<gene>
    <name evidence="2" type="ORF">DdX_12731</name>
</gene>
<evidence type="ECO:0000256" key="1">
    <source>
        <dbReference type="SAM" id="SignalP"/>
    </source>
</evidence>
<protein>
    <submittedName>
        <fullName evidence="2">Uncharacterized protein</fullName>
    </submittedName>
</protein>
<keyword evidence="1" id="KW-0732">Signal</keyword>
<proteinExistence type="predicted"/>
<dbReference type="EMBL" id="JAKKPZ010000044">
    <property type="protein sequence ID" value="KAI1706947.1"/>
    <property type="molecule type" value="Genomic_DNA"/>
</dbReference>
<reference evidence="2" key="1">
    <citation type="submission" date="2022-01" db="EMBL/GenBank/DDBJ databases">
        <title>Genome Sequence Resource for Two Populations of Ditylenchus destructor, the Migratory Endoparasitic Phytonematode.</title>
        <authorList>
            <person name="Zhang H."/>
            <person name="Lin R."/>
            <person name="Xie B."/>
        </authorList>
    </citation>
    <scope>NUCLEOTIDE SEQUENCE</scope>
    <source>
        <strain evidence="2">BazhouSP</strain>
    </source>
</reference>
<evidence type="ECO:0000313" key="2">
    <source>
        <dbReference type="EMBL" id="KAI1706947.1"/>
    </source>
</evidence>
<feature type="signal peptide" evidence="1">
    <location>
        <begin position="1"/>
        <end position="27"/>
    </location>
</feature>
<organism evidence="2 3">
    <name type="scientific">Ditylenchus destructor</name>
    <dbReference type="NCBI Taxonomy" id="166010"/>
    <lineage>
        <taxon>Eukaryota</taxon>
        <taxon>Metazoa</taxon>
        <taxon>Ecdysozoa</taxon>
        <taxon>Nematoda</taxon>
        <taxon>Chromadorea</taxon>
        <taxon>Rhabditida</taxon>
        <taxon>Tylenchina</taxon>
        <taxon>Tylenchomorpha</taxon>
        <taxon>Sphaerularioidea</taxon>
        <taxon>Anguinidae</taxon>
        <taxon>Anguininae</taxon>
        <taxon>Ditylenchus</taxon>
    </lineage>
</organism>
<evidence type="ECO:0000313" key="3">
    <source>
        <dbReference type="Proteomes" id="UP001201812"/>
    </source>
</evidence>
<comment type="caution">
    <text evidence="2">The sequence shown here is derived from an EMBL/GenBank/DDBJ whole genome shotgun (WGS) entry which is preliminary data.</text>
</comment>
<keyword evidence="3" id="KW-1185">Reference proteome</keyword>
<dbReference type="AlphaFoldDB" id="A0AAD4R3G1"/>
<dbReference type="Proteomes" id="UP001201812">
    <property type="component" value="Unassembled WGS sequence"/>
</dbReference>
<name>A0AAD4R3G1_9BILA</name>
<feature type="chain" id="PRO_5042078714" evidence="1">
    <location>
        <begin position="28"/>
        <end position="81"/>
    </location>
</feature>
<sequence length="81" mass="9065">MAKYHDEYLLGFAILLFLTQFVFEVSGQNCFENYKLNKDISCTPVEGSTKSPCNNNNPPGVCIEGGFCCVSCTNFFCKLFN</sequence>